<dbReference type="InterPro" id="IPR011115">
    <property type="entry name" value="SecA_DEAD"/>
</dbReference>
<dbReference type="InterPro" id="IPR014018">
    <property type="entry name" value="SecA_motor_DEAD"/>
</dbReference>
<dbReference type="SUPFAM" id="SSF52540">
    <property type="entry name" value="P-loop containing nucleoside triphosphate hydrolases"/>
    <property type="match status" value="2"/>
</dbReference>
<feature type="binding site" evidence="15">
    <location>
        <begin position="104"/>
        <end position="108"/>
    </location>
    <ligand>
        <name>ATP</name>
        <dbReference type="ChEBI" id="CHEBI:30616"/>
    </ligand>
</feature>
<dbReference type="Pfam" id="PF02810">
    <property type="entry name" value="SEC-C"/>
    <property type="match status" value="1"/>
</dbReference>
<accession>A0A0D8I756</accession>
<evidence type="ECO:0000313" key="18">
    <source>
        <dbReference type="EMBL" id="AKL93825.1"/>
    </source>
</evidence>
<evidence type="ECO:0000313" key="19">
    <source>
        <dbReference type="Proteomes" id="UP000035704"/>
    </source>
</evidence>
<dbReference type="CDD" id="cd17928">
    <property type="entry name" value="DEXDc_SecA"/>
    <property type="match status" value="1"/>
</dbReference>
<dbReference type="GO" id="GO:0031522">
    <property type="term" value="C:cell envelope Sec protein transport complex"/>
    <property type="evidence" value="ECO:0007669"/>
    <property type="project" value="TreeGrafter"/>
</dbReference>
<dbReference type="Pfam" id="PF01043">
    <property type="entry name" value="SecA_PP_bind"/>
    <property type="match status" value="1"/>
</dbReference>
<dbReference type="EMBL" id="CP009687">
    <property type="protein sequence ID" value="AKL93825.1"/>
    <property type="molecule type" value="Genomic_DNA"/>
</dbReference>
<keyword evidence="6" id="KW-0479">Metal-binding</keyword>
<feature type="region of interest" description="Disordered" evidence="17">
    <location>
        <begin position="847"/>
        <end position="884"/>
    </location>
</feature>
<dbReference type="Pfam" id="PF21090">
    <property type="entry name" value="P-loop_SecA"/>
    <property type="match status" value="1"/>
</dbReference>
<dbReference type="Gene3D" id="1.10.3060.10">
    <property type="entry name" value="Helical scaffold and wing domains of SecA"/>
    <property type="match status" value="1"/>
</dbReference>
<feature type="compositionally biased region" description="Basic and acidic residues" evidence="17">
    <location>
        <begin position="855"/>
        <end position="873"/>
    </location>
</feature>
<protein>
    <recommendedName>
        <fullName evidence="15 16">Protein translocase subunit SecA</fullName>
        <ecNumber evidence="15">7.4.2.8</ecNumber>
    </recommendedName>
</protein>
<comment type="cofactor">
    <cofactor evidence="1">
        <name>Zn(2+)</name>
        <dbReference type="ChEBI" id="CHEBI:29105"/>
    </cofactor>
</comment>
<dbReference type="InterPro" id="IPR004027">
    <property type="entry name" value="SEC_C_motif"/>
</dbReference>
<dbReference type="FunFam" id="3.90.1440.10:FF:000001">
    <property type="entry name" value="Preprotein translocase subunit SecA"/>
    <property type="match status" value="1"/>
</dbReference>
<feature type="binding site" evidence="15">
    <location>
        <position position="493"/>
    </location>
    <ligand>
        <name>ATP</name>
        <dbReference type="ChEBI" id="CHEBI:30616"/>
    </ligand>
</feature>
<sequence length="891" mass="102177">MKQLFEKVFGSYSERELKKLDKLIQKIEALDAVYSKLSDSELRQNTFQFKERILKGETLDDLLPEAFATVREASFRVLGMKHYKVQLYGGIVLHQGRIAEMKTGEGKTLMATLPVYLNALSGKGVHIVTVNDYLAKRDCEWMGKVYHFLGLSVGVILHGLTQPQRRTAYNSDITYGTNNEFGFDYLRDNMVIYKEERVQRDLNYGIVDEVDSILIDEARTPLIISGQGEKSTKMYFVVDQFIKTLKKEADFTIDEKANSVTLTEEGVEKAERSFGIENLSDLANMELSHHINQALKAHTLMKRDKNYVVKDGEIVIVDDFTGRLMFGRRYSDGLHQAIEAKEGLEIQRESKTLATITFQNYFRMYNKLAGMTGTAKTEEEEFMSIYKMDVIEIPTNKQILRQDHPDAVYQRETGKFQALAKDIEEKHQKGQPVLVGTISIEKSEELSKLLKRKGIPHEVLNAKHHEREAEIVAQAGRKGVVTIATNMAGRGTDILLGGNPEFLAKQEMKKKGYSDDLLAETTSFTDTDNEEILEARRTYEELSKKYKIETDREHKEVIALGGLHIIGTERHESRRIDNQLRGRAGRQGDPGSSRFYISLEDDLMRLFGGDKMQGFVEKMGLQEDEAIEHKLLSRSIENAQKKVEGRNFGIRKHVLQYDDVMNKQREVIYGERKKVLAEENMRDHVFNMIGNIIDNAIALYTADAQYPEEWDLKGLEDNLTNIFLPKETLTFDNIEDLTIDALKEKIMDLCEKLYEEKEEELGQERMREIERVVLLQVIDTKWMDHIDAMDQLRQGIGLRAIGQVDPVRAYQVEGYDMFQEMINKIQEDTVRYLFNIEKEVKVQRRQVVKPTAASHGEEDAKAKPVEKKEEAGRNEACPCGSGKKYKKCCGR</sequence>
<dbReference type="NCBIfam" id="TIGR00963">
    <property type="entry name" value="secA"/>
    <property type="match status" value="1"/>
</dbReference>
<dbReference type="Proteomes" id="UP000035704">
    <property type="component" value="Chromosome"/>
</dbReference>
<dbReference type="KEGG" id="cace:CACET_c03090"/>
<dbReference type="NCBIfam" id="NF009538">
    <property type="entry name" value="PRK12904.1"/>
    <property type="match status" value="1"/>
</dbReference>
<feature type="binding site" evidence="15">
    <location>
        <position position="86"/>
    </location>
    <ligand>
        <name>ATP</name>
        <dbReference type="ChEBI" id="CHEBI:30616"/>
    </ligand>
</feature>
<dbReference type="GO" id="GO:0005886">
    <property type="term" value="C:plasma membrane"/>
    <property type="evidence" value="ECO:0007669"/>
    <property type="project" value="UniProtKB-SubCell"/>
</dbReference>
<reference evidence="18 19" key="1">
    <citation type="submission" date="2014-10" db="EMBL/GenBank/DDBJ databases">
        <title>Genome sequence of Clostridium aceticum DSM 1496.</title>
        <authorList>
            <person name="Poehlein A."/>
            <person name="Schiel-Bengelsdorf B."/>
            <person name="Gottschalk G."/>
            <person name="Duerre P."/>
            <person name="Daniel R."/>
        </authorList>
    </citation>
    <scope>NUCLEOTIDE SEQUENCE [LARGE SCALE GENOMIC DNA]</scope>
    <source>
        <strain evidence="18 19">DSM 1496</strain>
    </source>
</reference>
<evidence type="ECO:0000256" key="17">
    <source>
        <dbReference type="SAM" id="MobiDB-lite"/>
    </source>
</evidence>
<dbReference type="Gene3D" id="3.90.1440.10">
    <property type="entry name" value="SecA, preprotein cross-linking domain"/>
    <property type="match status" value="1"/>
</dbReference>
<keyword evidence="19" id="KW-1185">Reference proteome</keyword>
<comment type="catalytic activity">
    <reaction evidence="14 15">
        <text>ATP + H2O + cellular proteinSide 1 = ADP + phosphate + cellular proteinSide 2.</text>
        <dbReference type="EC" id="7.4.2.8"/>
    </reaction>
</comment>
<dbReference type="InterPro" id="IPR036670">
    <property type="entry name" value="SecA_X-link_sf"/>
</dbReference>
<evidence type="ECO:0000256" key="14">
    <source>
        <dbReference type="ARBA" id="ARBA00034006"/>
    </source>
</evidence>
<dbReference type="Pfam" id="PF07516">
    <property type="entry name" value="SecA_SW"/>
    <property type="match status" value="1"/>
</dbReference>
<evidence type="ECO:0000256" key="13">
    <source>
        <dbReference type="ARBA" id="ARBA00023136"/>
    </source>
</evidence>
<evidence type="ECO:0000256" key="5">
    <source>
        <dbReference type="ARBA" id="ARBA00022490"/>
    </source>
</evidence>
<comment type="subcellular location">
    <subcellularLocation>
        <location evidence="15">Cell membrane</location>
        <topology evidence="15">Peripheral membrane protein</topology>
        <orientation evidence="15">Cytoplasmic side</orientation>
    </subcellularLocation>
    <subcellularLocation>
        <location evidence="15">Cytoplasm</location>
    </subcellularLocation>
    <text evidence="15">Distribution is 50-50.</text>
</comment>
<keyword evidence="11 15" id="KW-1278">Translocase</keyword>
<dbReference type="PROSITE" id="PS01312">
    <property type="entry name" value="SECA"/>
    <property type="match status" value="1"/>
</dbReference>
<evidence type="ECO:0000256" key="15">
    <source>
        <dbReference type="HAMAP-Rule" id="MF_01382"/>
    </source>
</evidence>
<dbReference type="GO" id="GO:0005524">
    <property type="term" value="F:ATP binding"/>
    <property type="evidence" value="ECO:0007669"/>
    <property type="project" value="UniProtKB-UniRule"/>
</dbReference>
<dbReference type="GO" id="GO:0043952">
    <property type="term" value="P:protein transport by the Sec complex"/>
    <property type="evidence" value="ECO:0007669"/>
    <property type="project" value="UniProtKB-ARBA"/>
</dbReference>
<dbReference type="PROSITE" id="PS51194">
    <property type="entry name" value="HELICASE_CTER"/>
    <property type="match status" value="1"/>
</dbReference>
<dbReference type="FunFam" id="1.10.3060.10:FF:000002">
    <property type="entry name" value="Preprotein translocase subunit SecA"/>
    <property type="match status" value="1"/>
</dbReference>
<dbReference type="GO" id="GO:0065002">
    <property type="term" value="P:intracellular protein transmembrane transport"/>
    <property type="evidence" value="ECO:0007669"/>
    <property type="project" value="UniProtKB-UniRule"/>
</dbReference>
<dbReference type="SMART" id="SM00958">
    <property type="entry name" value="SecA_PP_bind"/>
    <property type="match status" value="1"/>
</dbReference>
<evidence type="ECO:0000256" key="1">
    <source>
        <dbReference type="ARBA" id="ARBA00001947"/>
    </source>
</evidence>
<keyword evidence="10 15" id="KW-0653">Protein transport</keyword>
<dbReference type="InterPro" id="IPR014001">
    <property type="entry name" value="Helicase_ATP-bd"/>
</dbReference>
<dbReference type="GO" id="GO:0008564">
    <property type="term" value="F:protein-exporting ATPase activity"/>
    <property type="evidence" value="ECO:0007669"/>
    <property type="project" value="UniProtKB-EC"/>
</dbReference>
<evidence type="ECO:0000256" key="12">
    <source>
        <dbReference type="ARBA" id="ARBA00023010"/>
    </source>
</evidence>
<evidence type="ECO:0000256" key="7">
    <source>
        <dbReference type="ARBA" id="ARBA00022741"/>
    </source>
</evidence>
<keyword evidence="4 15" id="KW-1003">Cell membrane</keyword>
<dbReference type="OrthoDB" id="9805579at2"/>
<dbReference type="GO" id="GO:0006605">
    <property type="term" value="P:protein targeting"/>
    <property type="evidence" value="ECO:0007669"/>
    <property type="project" value="UniProtKB-UniRule"/>
</dbReference>
<dbReference type="Pfam" id="PF07517">
    <property type="entry name" value="SecA_DEAD"/>
    <property type="match status" value="1"/>
</dbReference>
<dbReference type="STRING" id="84022.CACET_c03090"/>
<evidence type="ECO:0000256" key="4">
    <source>
        <dbReference type="ARBA" id="ARBA00022475"/>
    </source>
</evidence>
<dbReference type="RefSeq" id="WP_044826142.1">
    <property type="nucleotide sequence ID" value="NZ_CP009687.1"/>
</dbReference>
<dbReference type="GO" id="GO:0017038">
    <property type="term" value="P:protein import"/>
    <property type="evidence" value="ECO:0007669"/>
    <property type="project" value="InterPro"/>
</dbReference>
<organism evidence="18 19">
    <name type="scientific">Clostridium aceticum</name>
    <dbReference type="NCBI Taxonomy" id="84022"/>
    <lineage>
        <taxon>Bacteria</taxon>
        <taxon>Bacillati</taxon>
        <taxon>Bacillota</taxon>
        <taxon>Clostridia</taxon>
        <taxon>Eubacteriales</taxon>
        <taxon>Clostridiaceae</taxon>
        <taxon>Clostridium</taxon>
    </lineage>
</organism>
<dbReference type="EC" id="7.4.2.8" evidence="15"/>
<keyword evidence="13 15" id="KW-0472">Membrane</keyword>
<evidence type="ECO:0000256" key="8">
    <source>
        <dbReference type="ARBA" id="ARBA00022833"/>
    </source>
</evidence>
<dbReference type="AlphaFoldDB" id="A0A0D8I756"/>
<proteinExistence type="inferred from homology"/>
<evidence type="ECO:0000256" key="16">
    <source>
        <dbReference type="RuleBase" id="RU003874"/>
    </source>
</evidence>
<dbReference type="SUPFAM" id="SSF81886">
    <property type="entry name" value="Helical scaffold and wing domains of SecA"/>
    <property type="match status" value="1"/>
</dbReference>
<evidence type="ECO:0000256" key="11">
    <source>
        <dbReference type="ARBA" id="ARBA00022967"/>
    </source>
</evidence>
<dbReference type="InterPro" id="IPR027417">
    <property type="entry name" value="P-loop_NTPase"/>
</dbReference>
<dbReference type="InterPro" id="IPR011116">
    <property type="entry name" value="SecA_Wing/Scaffold"/>
</dbReference>
<evidence type="ECO:0000256" key="6">
    <source>
        <dbReference type="ARBA" id="ARBA00022723"/>
    </source>
</evidence>
<dbReference type="PROSITE" id="PS51196">
    <property type="entry name" value="SECA_MOTOR_DEAD"/>
    <property type="match status" value="1"/>
</dbReference>
<evidence type="ECO:0000256" key="10">
    <source>
        <dbReference type="ARBA" id="ARBA00022927"/>
    </source>
</evidence>
<dbReference type="PATRIC" id="fig|84022.5.peg.2058"/>
<name>A0A0D8I756_9CLOT</name>
<dbReference type="SUPFAM" id="SSF81767">
    <property type="entry name" value="Pre-protein crosslinking domain of SecA"/>
    <property type="match status" value="1"/>
</dbReference>
<keyword evidence="3 15" id="KW-0813">Transport</keyword>
<dbReference type="InterPro" id="IPR000185">
    <property type="entry name" value="SecA"/>
</dbReference>
<dbReference type="Gene3D" id="3.40.50.300">
    <property type="entry name" value="P-loop containing nucleotide triphosphate hydrolases"/>
    <property type="match status" value="2"/>
</dbReference>
<dbReference type="HAMAP" id="MF_01382">
    <property type="entry name" value="SecA"/>
    <property type="match status" value="1"/>
</dbReference>
<evidence type="ECO:0000256" key="3">
    <source>
        <dbReference type="ARBA" id="ARBA00022448"/>
    </source>
</evidence>
<keyword evidence="9 15" id="KW-0067">ATP-binding</keyword>
<keyword evidence="8" id="KW-0862">Zinc</keyword>
<evidence type="ECO:0000256" key="2">
    <source>
        <dbReference type="ARBA" id="ARBA00007650"/>
    </source>
</evidence>
<evidence type="ECO:0000256" key="9">
    <source>
        <dbReference type="ARBA" id="ARBA00022840"/>
    </source>
</evidence>
<dbReference type="PROSITE" id="PS51192">
    <property type="entry name" value="HELICASE_ATP_BIND_1"/>
    <property type="match status" value="1"/>
</dbReference>
<gene>
    <name evidence="15 18" type="primary">secA</name>
    <name evidence="18" type="ORF">CACET_c03090</name>
</gene>
<dbReference type="PANTHER" id="PTHR30612">
    <property type="entry name" value="SECA INNER MEMBRANE COMPONENT OF SEC PROTEIN SECRETION SYSTEM"/>
    <property type="match status" value="1"/>
</dbReference>
<dbReference type="InterPro" id="IPR044722">
    <property type="entry name" value="SecA_SF2_C"/>
</dbReference>
<dbReference type="PANTHER" id="PTHR30612:SF0">
    <property type="entry name" value="CHLOROPLAST PROTEIN-TRANSPORTING ATPASE"/>
    <property type="match status" value="1"/>
</dbReference>
<keyword evidence="7 15" id="KW-0547">Nucleotide-binding</keyword>
<dbReference type="CDD" id="cd18803">
    <property type="entry name" value="SF2_C_secA"/>
    <property type="match status" value="1"/>
</dbReference>
<dbReference type="InterPro" id="IPR011130">
    <property type="entry name" value="SecA_preprotein_X-link_dom"/>
</dbReference>
<comment type="similarity">
    <text evidence="2 15 16">Belongs to the SecA family.</text>
</comment>
<dbReference type="InterPro" id="IPR020937">
    <property type="entry name" value="SecA_CS"/>
</dbReference>
<dbReference type="PRINTS" id="PR00906">
    <property type="entry name" value="SECA"/>
</dbReference>
<dbReference type="GO" id="GO:0005829">
    <property type="term" value="C:cytosol"/>
    <property type="evidence" value="ECO:0007669"/>
    <property type="project" value="TreeGrafter"/>
</dbReference>
<dbReference type="GO" id="GO:0046872">
    <property type="term" value="F:metal ion binding"/>
    <property type="evidence" value="ECO:0007669"/>
    <property type="project" value="UniProtKB-KW"/>
</dbReference>
<keyword evidence="12 15" id="KW-0811">Translocation</keyword>
<dbReference type="InterPro" id="IPR036266">
    <property type="entry name" value="SecA_Wing/Scaffold_sf"/>
</dbReference>
<dbReference type="FunFam" id="3.40.50.300:FF:000334">
    <property type="entry name" value="Protein translocase subunit SecA"/>
    <property type="match status" value="1"/>
</dbReference>
<dbReference type="InterPro" id="IPR001650">
    <property type="entry name" value="Helicase_C-like"/>
</dbReference>
<dbReference type="FunFam" id="3.40.50.300:FF:000113">
    <property type="entry name" value="Preprotein translocase subunit SecA"/>
    <property type="match status" value="1"/>
</dbReference>
<keyword evidence="5 15" id="KW-0963">Cytoplasm</keyword>
<dbReference type="SMART" id="SM00957">
    <property type="entry name" value="SecA_DEAD"/>
    <property type="match status" value="1"/>
</dbReference>
<comment type="function">
    <text evidence="15">Part of the Sec protein translocase complex. Interacts with the SecYEG preprotein conducting channel. Has a central role in coupling the hydrolysis of ATP to the transfer of proteins into and across the cell membrane, serving as an ATP-driven molecular motor driving the stepwise translocation of polypeptide chains across the membrane.</text>
</comment>
<comment type="subunit">
    <text evidence="15">Monomer and homodimer. Part of the essential Sec protein translocation apparatus which comprises SecA, SecYEG and auxiliary proteins SecDF. Other proteins may also be involved.</text>
</comment>